<proteinExistence type="predicted"/>
<organism evidence="1 2">
    <name type="scientific">Winogradskyella alexanderae</name>
    <dbReference type="NCBI Taxonomy" id="2877123"/>
    <lineage>
        <taxon>Bacteria</taxon>
        <taxon>Pseudomonadati</taxon>
        <taxon>Bacteroidota</taxon>
        <taxon>Flavobacteriia</taxon>
        <taxon>Flavobacteriales</taxon>
        <taxon>Flavobacteriaceae</taxon>
        <taxon>Winogradskyella</taxon>
    </lineage>
</organism>
<dbReference type="RefSeq" id="WP_224528387.1">
    <property type="nucleotide sequence ID" value="NZ_JAIUJR010000005.1"/>
</dbReference>
<dbReference type="Proteomes" id="UP001198901">
    <property type="component" value="Unassembled WGS sequence"/>
</dbReference>
<keyword evidence="2" id="KW-1185">Reference proteome</keyword>
<protein>
    <submittedName>
        <fullName evidence="1">Uncharacterized protein</fullName>
    </submittedName>
</protein>
<dbReference type="EMBL" id="JAIUJR010000005">
    <property type="protein sequence ID" value="MCA0132662.1"/>
    <property type="molecule type" value="Genomic_DNA"/>
</dbReference>
<gene>
    <name evidence="1" type="ORF">LBU54_08715</name>
</gene>
<evidence type="ECO:0000313" key="1">
    <source>
        <dbReference type="EMBL" id="MCA0132662.1"/>
    </source>
</evidence>
<evidence type="ECO:0000313" key="2">
    <source>
        <dbReference type="Proteomes" id="UP001198901"/>
    </source>
</evidence>
<sequence length="114" mass="13470">MNNKTNISLLSKVAATLLVLAVLMPSAVKLFHTFNHHEHFVCNEDGKNHSTHIHKLDFDCEFYKYKLNNGFYTFLQSHEEFEANDFVKTNLSYYFFLRTHQQDTSYLRGPPFYV</sequence>
<accession>A0ABS7XRL1</accession>
<reference evidence="2" key="1">
    <citation type="submission" date="2023-07" db="EMBL/GenBank/DDBJ databases">
        <authorList>
            <person name="Yue Y."/>
        </authorList>
    </citation>
    <scope>NUCLEOTIDE SEQUENCE [LARGE SCALE GENOMIC DNA]</scope>
    <source>
        <strain evidence="2">D23</strain>
    </source>
</reference>
<name>A0ABS7XRL1_9FLAO</name>
<comment type="caution">
    <text evidence="1">The sequence shown here is derived from an EMBL/GenBank/DDBJ whole genome shotgun (WGS) entry which is preliminary data.</text>
</comment>